<gene>
    <name evidence="2" type="ORF">NSU_0284</name>
</gene>
<comment type="caution">
    <text evidence="2">The sequence shown here is derived from an EMBL/GenBank/DDBJ whole genome shotgun (WGS) entry which is preliminary data.</text>
</comment>
<name>G6E7E9_9SPHN</name>
<sequence>MPKGKFIPYSAAELDWLEEHRSMVISDYHRAFVAEFARDDVTAGHLHALRKRKGWKTGRTGHFAKGQEPMNKGKKCAPGTGGLHPNARRTQFKKGERKGVAVKLYKPVGAERLSKNGYRERKIHDDMPLQSRWRAVHLIEWEAANGPVPEGYCLKCLGDKLNTDPSNWELISRALLPRLAGGNRYRHVLAYDDAPDELKPAVLAVAKVEHAAREARKS</sequence>
<dbReference type="PATRIC" id="fig|1088721.3.peg.283"/>
<feature type="region of interest" description="Disordered" evidence="1">
    <location>
        <begin position="58"/>
        <end position="89"/>
    </location>
</feature>
<dbReference type="RefSeq" id="WP_007011201.1">
    <property type="nucleotide sequence ID" value="NZ_AGFM01000006.1"/>
</dbReference>
<reference evidence="2 3" key="1">
    <citation type="journal article" date="2012" name="J. Bacteriol.">
        <title>Genome sequence of benzo(a)pyrene-degrading bacterium Novosphingobium pentaromativorans US6-1.</title>
        <authorList>
            <person name="Luo Y.R."/>
            <person name="Kang S.G."/>
            <person name="Kim S.J."/>
            <person name="Kim M.R."/>
            <person name="Li N."/>
            <person name="Lee J.H."/>
            <person name="Kwon K.K."/>
        </authorList>
    </citation>
    <scope>NUCLEOTIDE SEQUENCE [LARGE SCALE GENOMIC DNA]</scope>
    <source>
        <strain evidence="2 3">US6-1</strain>
    </source>
</reference>
<keyword evidence="3" id="KW-1185">Reference proteome</keyword>
<evidence type="ECO:0000256" key="1">
    <source>
        <dbReference type="SAM" id="MobiDB-lite"/>
    </source>
</evidence>
<accession>G6E7E9</accession>
<dbReference type="Proteomes" id="UP000004030">
    <property type="component" value="Unassembled WGS sequence"/>
</dbReference>
<organism evidence="2 3">
    <name type="scientific">Novosphingobium pentaromativorans US6-1</name>
    <dbReference type="NCBI Taxonomy" id="1088721"/>
    <lineage>
        <taxon>Bacteria</taxon>
        <taxon>Pseudomonadati</taxon>
        <taxon>Pseudomonadota</taxon>
        <taxon>Alphaproteobacteria</taxon>
        <taxon>Sphingomonadales</taxon>
        <taxon>Sphingomonadaceae</taxon>
        <taxon>Novosphingobium</taxon>
    </lineage>
</organism>
<proteinExistence type="predicted"/>
<protein>
    <submittedName>
        <fullName evidence="2">Bacteriophage phi 1.45 protein-like protein</fullName>
    </submittedName>
</protein>
<dbReference type="OrthoDB" id="6638408at2"/>
<dbReference type="STRING" id="1088721.JI59_18700"/>
<evidence type="ECO:0000313" key="3">
    <source>
        <dbReference type="Proteomes" id="UP000004030"/>
    </source>
</evidence>
<dbReference type="EMBL" id="AGFM01000006">
    <property type="protein sequence ID" value="EHJ62772.1"/>
    <property type="molecule type" value="Genomic_DNA"/>
</dbReference>
<dbReference type="AlphaFoldDB" id="G6E7E9"/>
<evidence type="ECO:0000313" key="2">
    <source>
        <dbReference type="EMBL" id="EHJ62772.1"/>
    </source>
</evidence>
<dbReference type="KEGG" id="npn:JI59_18700"/>
<dbReference type="eggNOG" id="ENOG5032S64">
    <property type="taxonomic scope" value="Bacteria"/>
</dbReference>